<dbReference type="EMBL" id="MK504443">
    <property type="protein sequence ID" value="QBJ03442.1"/>
    <property type="molecule type" value="Genomic_DNA"/>
</dbReference>
<proteinExistence type="predicted"/>
<gene>
    <name evidence="2" type="ORF">B521_0092</name>
</gene>
<dbReference type="Pfam" id="PF05876">
    <property type="entry name" value="GpA_ATPase"/>
    <property type="match status" value="1"/>
</dbReference>
<name>A0A4Y5FEH5_9CAUD</name>
<evidence type="ECO:0000313" key="2">
    <source>
        <dbReference type="EMBL" id="QBJ03442.1"/>
    </source>
</evidence>
<dbReference type="InterPro" id="IPR046453">
    <property type="entry name" value="GpA_ATPase"/>
</dbReference>
<accession>A0A4Y5FEH5</accession>
<dbReference type="Proteomes" id="UP000308874">
    <property type="component" value="Segment"/>
</dbReference>
<reference evidence="2 3" key="1">
    <citation type="submission" date="2019-02" db="EMBL/GenBank/DDBJ databases">
        <title>Isolation of virulent Lactobacillus brevis phages.</title>
        <authorList>
            <person name="Feyereisen M."/>
            <person name="Mahony J."/>
            <person name="O'Sullivan T."/>
            <person name="van Sinderen D."/>
        </authorList>
    </citation>
    <scope>NUCLEOTIDE SEQUENCE [LARGE SCALE GENOMIC DNA]</scope>
</reference>
<keyword evidence="3" id="KW-1185">Reference proteome</keyword>
<feature type="domain" description="Phage terminase large subunit GpA ATPase" evidence="1">
    <location>
        <begin position="88"/>
        <end position="303"/>
    </location>
</feature>
<evidence type="ECO:0000259" key="1">
    <source>
        <dbReference type="Pfam" id="PF05876"/>
    </source>
</evidence>
<dbReference type="InterPro" id="IPR027417">
    <property type="entry name" value="P-loop_NTPase"/>
</dbReference>
<dbReference type="GO" id="GO:0016887">
    <property type="term" value="F:ATP hydrolysis activity"/>
    <property type="evidence" value="ECO:0007669"/>
    <property type="project" value="InterPro"/>
</dbReference>
<organism evidence="2 3">
    <name type="scientific">Lactobacillus phage 521B</name>
    <dbReference type="NCBI Taxonomy" id="2510942"/>
    <lineage>
        <taxon>Viruses</taxon>
        <taxon>Duplodnaviria</taxon>
        <taxon>Heunggongvirae</taxon>
        <taxon>Uroviricota</taxon>
        <taxon>Caudoviricetes</taxon>
        <taxon>Herelleviridae</taxon>
        <taxon>Tybeckvirus</taxon>
        <taxon>Tybeckvirus tv521B</taxon>
    </lineage>
</organism>
<protein>
    <submittedName>
        <fullName evidence="2">Terminase large subunit</fullName>
    </submittedName>
</protein>
<sequence length="631" mass="71569">MEKYSGLPYNQFNGNFIADVLKRTFGEKSYYSPDEFAYVLDFLYPQNYTLNHHQIGSGRLTTRVPQRNLNFHAAQDRKWQEQILADMHPNVAVIKSRQLGITEMGIAKTLHWIDTYADKKANAGYFFPTYRQLEDFTKSRFNMVLQDKYLNSIVDSNTNSQKIKRIRDSYIYFRTSSTPAAAEGVDLSEATIDEYDRAPEQSIQSIRNSLKGNELQYLLRFSTPSAPGVGVDRLYDSSDQWYWAYTCKHCGKQNEIKYADFDSTVPGDKNGNIQLVNKDGIDLAAKTVAEGTYRYVCRYCGHPLDRSGGMWVPRYPERTSNNQGVRGYYISQTNAVWISASQLKTSELQSPSKQEFFNYDLGLPFLDAKLSVIPKDIYNHGTRIHPAKNREEYTFITVGIDWGVQHSVIVYGMRDNGQLEVINNFQVRGIGATDADRVGADVREIARKLDPYNPDLILCDIGDSGEKLAELMNMMGRNVVFGCQNNSSPTTGLATSSGSIRPVWNANSNTVKVDKLLENKRHISMIKQGMVGFYKERTPQLQRLVKHWGNVIIKSIENNNGINREVVTRRSSDNEGGDHYAQAEILANIAMDYLRENKLGTLGIAYDVIGDIKTSEPTDIQKRISSNTLFD</sequence>
<dbReference type="Gene3D" id="3.40.50.300">
    <property type="entry name" value="P-loop containing nucleotide triphosphate hydrolases"/>
    <property type="match status" value="1"/>
</dbReference>
<evidence type="ECO:0000313" key="3">
    <source>
        <dbReference type="Proteomes" id="UP000308874"/>
    </source>
</evidence>